<keyword evidence="4" id="KW-1185">Reference proteome</keyword>
<reference evidence="3 4" key="1">
    <citation type="submission" date="2016-11" db="EMBL/GenBank/DDBJ databases">
        <title>Description of two novel members of the family Erysipelotrichaceae: Ileibacterium lipovorans gen. nov., sp. nov. and Dubosiella newyorkensis, gen. nov., sp. nov.</title>
        <authorList>
            <person name="Cox L.M."/>
            <person name="Sohn J."/>
            <person name="Tyrrell K.L."/>
            <person name="Citron D.M."/>
            <person name="Lawson P.A."/>
            <person name="Patel N.B."/>
            <person name="Iizumi T."/>
            <person name="Perez-Perez G.I."/>
            <person name="Goldstein E.J."/>
            <person name="Blaser M.J."/>
        </authorList>
    </citation>
    <scope>NUCLEOTIDE SEQUENCE [LARGE SCALE GENOMIC DNA]</scope>
    <source>
        <strain evidence="3 4">NYU-BL-A4</strain>
    </source>
</reference>
<keyword evidence="2" id="KW-0472">Membrane</keyword>
<dbReference type="STRING" id="1862672.BO225_11260"/>
<evidence type="ECO:0000256" key="1">
    <source>
        <dbReference type="SAM" id="MobiDB-lite"/>
    </source>
</evidence>
<keyword evidence="2" id="KW-0812">Transmembrane</keyword>
<dbReference type="GeneID" id="78276508"/>
<proteinExistence type="predicted"/>
<name>A0A1U7NJT2_9FIRM</name>
<dbReference type="Proteomes" id="UP000186705">
    <property type="component" value="Unassembled WGS sequence"/>
</dbReference>
<comment type="caution">
    <text evidence="3">The sequence shown here is derived from an EMBL/GenBank/DDBJ whole genome shotgun (WGS) entry which is preliminary data.</text>
</comment>
<feature type="compositionally biased region" description="Basic and acidic residues" evidence="1">
    <location>
        <begin position="50"/>
        <end position="60"/>
    </location>
</feature>
<dbReference type="EMBL" id="MPKA01000135">
    <property type="protein sequence ID" value="OLU44026.1"/>
    <property type="molecule type" value="Genomic_DNA"/>
</dbReference>
<gene>
    <name evidence="3" type="ORF">BO225_11260</name>
</gene>
<dbReference type="AlphaFoldDB" id="A0A1U7NJT2"/>
<keyword evidence="2" id="KW-1133">Transmembrane helix</keyword>
<evidence type="ECO:0000256" key="2">
    <source>
        <dbReference type="SAM" id="Phobius"/>
    </source>
</evidence>
<organism evidence="3 4">
    <name type="scientific">Dubosiella newyorkensis</name>
    <dbReference type="NCBI Taxonomy" id="1862672"/>
    <lineage>
        <taxon>Bacteria</taxon>
        <taxon>Bacillati</taxon>
        <taxon>Bacillota</taxon>
        <taxon>Erysipelotrichia</taxon>
        <taxon>Erysipelotrichales</taxon>
        <taxon>Erysipelotrichaceae</taxon>
        <taxon>Dubosiella</taxon>
    </lineage>
</organism>
<protein>
    <submittedName>
        <fullName evidence="3">Uncharacterized protein</fullName>
    </submittedName>
</protein>
<sequence length="85" mass="9646">MNHTKRDEHSNSWNLAKKTVFTISGLLFSSFLMQLPIYAEGQDAVDPVQEVEKETSHEEGQNSPNESSLESLHEDLSDQPKNFLL</sequence>
<evidence type="ECO:0000313" key="4">
    <source>
        <dbReference type="Proteomes" id="UP000186705"/>
    </source>
</evidence>
<evidence type="ECO:0000313" key="3">
    <source>
        <dbReference type="EMBL" id="OLU44026.1"/>
    </source>
</evidence>
<feature type="region of interest" description="Disordered" evidence="1">
    <location>
        <begin position="47"/>
        <end position="85"/>
    </location>
</feature>
<accession>A0A1U7NJT2</accession>
<dbReference type="RefSeq" id="WP_076342329.1">
    <property type="nucleotide sequence ID" value="NZ_JBGNFS010000001.1"/>
</dbReference>
<feature type="transmembrane region" description="Helical" evidence="2">
    <location>
        <begin position="20"/>
        <end position="39"/>
    </location>
</feature>